<dbReference type="Proteomes" id="UP000182444">
    <property type="component" value="Chromosome 1E"/>
</dbReference>
<dbReference type="GeneID" id="94583591"/>
<dbReference type="EMBL" id="CP017557">
    <property type="protein sequence ID" value="AOW05271.1"/>
    <property type="molecule type" value="Genomic_DNA"/>
</dbReference>
<organism evidence="1 2">
    <name type="scientific">Yarrowia lipolytica</name>
    <name type="common">Candida lipolytica</name>
    <dbReference type="NCBI Taxonomy" id="4952"/>
    <lineage>
        <taxon>Eukaryota</taxon>
        <taxon>Fungi</taxon>
        <taxon>Dikarya</taxon>
        <taxon>Ascomycota</taxon>
        <taxon>Saccharomycotina</taxon>
        <taxon>Dipodascomycetes</taxon>
        <taxon>Dipodascales</taxon>
        <taxon>Dipodascales incertae sedis</taxon>
        <taxon>Yarrowia</taxon>
    </lineage>
</organism>
<evidence type="ECO:0000313" key="2">
    <source>
        <dbReference type="Proteomes" id="UP000182444"/>
    </source>
</evidence>
<evidence type="ECO:0000313" key="1">
    <source>
        <dbReference type="EMBL" id="AOW05271.1"/>
    </source>
</evidence>
<dbReference type="VEuPathDB" id="FungiDB:YALI1_E14089g"/>
<name>A0A1D8NI09_YARLL</name>
<reference evidence="1 2" key="1">
    <citation type="journal article" date="2016" name="PLoS ONE">
        <title>Sequence Assembly of Yarrowia lipolytica Strain W29/CLIB89 Shows Transposable Element Diversity.</title>
        <authorList>
            <person name="Magnan C."/>
            <person name="Yu J."/>
            <person name="Chang I."/>
            <person name="Jahn E."/>
            <person name="Kanomata Y."/>
            <person name="Wu J."/>
            <person name="Zeller M."/>
            <person name="Oakes M."/>
            <person name="Baldi P."/>
            <person name="Sandmeyer S."/>
        </authorList>
    </citation>
    <scope>NUCLEOTIDE SEQUENCE [LARGE SCALE GENOMIC DNA]</scope>
    <source>
        <strain evidence="2">CLIB89(W29)</strain>
    </source>
</reference>
<proteinExistence type="predicted"/>
<protein>
    <submittedName>
        <fullName evidence="1">Uncharacterized protein</fullName>
    </submittedName>
</protein>
<accession>A0A1D8NI09</accession>
<sequence>MTAWSIWEDQVISVHVKQYHKAYTVRQMAQELANANVFKSRTLAEIEQRVWVSGTVKSQASNSKKAIHCRASPTRRVFLYTVGLVGLTHDLQRRELMTSAGESGGA</sequence>
<dbReference type="AlphaFoldDB" id="A0A1D8NI09"/>
<gene>
    <name evidence="1" type="ORF">YALI1_E14089g</name>
</gene>
<dbReference type="RefSeq" id="XP_068139080.1">
    <property type="nucleotide sequence ID" value="XM_068282979.1"/>
</dbReference>